<dbReference type="Gene3D" id="3.90.1300.10">
    <property type="entry name" value="Amidase signature (AS) domain"/>
    <property type="match status" value="1"/>
</dbReference>
<comment type="caution">
    <text evidence="1">The sequence shown here is derived from an EMBL/GenBank/DDBJ whole genome shotgun (WGS) entry which is preliminary data.</text>
</comment>
<dbReference type="InterPro" id="IPR036928">
    <property type="entry name" value="AS_sf"/>
</dbReference>
<dbReference type="RefSeq" id="WP_311623586.1">
    <property type="nucleotide sequence ID" value="NZ_JAVRFE010000012.1"/>
</dbReference>
<accession>A0ABU2T573</accession>
<evidence type="ECO:0008006" key="3">
    <source>
        <dbReference type="Google" id="ProtNLM"/>
    </source>
</evidence>
<sequence>MAPPAGMRTRSARRLRIGWTATAFGTVDQEVAATVAAAATALTDLGQDVQESGLPWLADRDCTPGRRHCSPPR</sequence>
<protein>
    <recommendedName>
        <fullName evidence="3">Amidase domain-containing protein</fullName>
    </recommendedName>
</protein>
<dbReference type="Proteomes" id="UP001180551">
    <property type="component" value="Unassembled WGS sequence"/>
</dbReference>
<keyword evidence="2" id="KW-1185">Reference proteome</keyword>
<proteinExistence type="predicted"/>
<reference evidence="1" key="1">
    <citation type="submission" date="2024-05" db="EMBL/GenBank/DDBJ databases">
        <title>30 novel species of actinomycetes from the DSMZ collection.</title>
        <authorList>
            <person name="Nouioui I."/>
        </authorList>
    </citation>
    <scope>NUCLEOTIDE SEQUENCE</scope>
    <source>
        <strain evidence="1">DSM 41527</strain>
    </source>
</reference>
<evidence type="ECO:0000313" key="2">
    <source>
        <dbReference type="Proteomes" id="UP001180551"/>
    </source>
</evidence>
<name>A0ABU2T573_9ACTN</name>
<evidence type="ECO:0000313" key="1">
    <source>
        <dbReference type="EMBL" id="MDT0456368.1"/>
    </source>
</evidence>
<organism evidence="1 2">
    <name type="scientific">Streptomyces mooreae</name>
    <dbReference type="NCBI Taxonomy" id="3075523"/>
    <lineage>
        <taxon>Bacteria</taxon>
        <taxon>Bacillati</taxon>
        <taxon>Actinomycetota</taxon>
        <taxon>Actinomycetes</taxon>
        <taxon>Kitasatosporales</taxon>
        <taxon>Streptomycetaceae</taxon>
        <taxon>Streptomyces</taxon>
    </lineage>
</organism>
<gene>
    <name evidence="1" type="ORF">RM550_11525</name>
</gene>
<dbReference type="EMBL" id="JAVRFE010000012">
    <property type="protein sequence ID" value="MDT0456368.1"/>
    <property type="molecule type" value="Genomic_DNA"/>
</dbReference>
<dbReference type="SUPFAM" id="SSF75304">
    <property type="entry name" value="Amidase signature (AS) enzymes"/>
    <property type="match status" value="1"/>
</dbReference>